<keyword evidence="16" id="KW-1185">Reference proteome</keyword>
<keyword evidence="7 10" id="KW-0472">Membrane</keyword>
<dbReference type="NCBIfam" id="TIGR04056">
    <property type="entry name" value="OMP_RagA_SusC"/>
    <property type="match status" value="1"/>
</dbReference>
<dbReference type="Gene3D" id="2.170.130.10">
    <property type="entry name" value="TonB-dependent receptor, plug domain"/>
    <property type="match status" value="1"/>
</dbReference>
<reference evidence="15" key="1">
    <citation type="submission" date="2020-10" db="EMBL/GenBank/DDBJ databases">
        <authorList>
            <person name="Lu T."/>
            <person name="Wang Q."/>
            <person name="Han X."/>
        </authorList>
    </citation>
    <scope>NUCLEOTIDE SEQUENCE</scope>
    <source>
        <strain evidence="15">WQ 366</strain>
    </source>
</reference>
<evidence type="ECO:0000256" key="9">
    <source>
        <dbReference type="ARBA" id="ARBA00023237"/>
    </source>
</evidence>
<sequence>MKRRLLLTFFGVAVYASCLMAQQKSISGKVINPSGEAMGNVTVVVQGSNRTVKTNSDGTFTIQASPGEKLVFRAVGSSEFVQVVGSQNTYSISLTNSQEELQEVIVTAMGIKQQARSISFAVQNVSSKDISESNQPNLVNAIQGKVAGVQITNSGGAPGASANIMIRGGSSLSGNNQPLFVIDGIPVDNTTPVSQGGLSAGSAPASNRGIDINPEDIASMTVLKGPAAAALYGIRAASGAIVITTKTGTSGRGGVSYGNTFSFDQVNRLPELQSKFKQGLLGAFDDKSYLSWGPEFSSSDMIYDNLGDFFQSGFAQSHDLTASGGTEKTSFYTSASIFDQGGIAKNTDFGRKSFRLNADHKVFDNLKIGGNMNYVNTDRTYFPQGSANGVMGAIYWPRNVDMKDYLTPAGTQKILSENSTGAIDNPYWTINKKPITNKVNRVIAIGDISYDPFSWMNLTYRLGTDYYTENFQSLTTPTSQTNINGYLAESTANNQITTSTFLANFRKSLSDFNFNLTLGHNVEATFRQTTTATARNFIDPDFVGINNSLAANRTVSKSLSRRRIIGAFGDLNMDWKNMVFLNIRGRNDWSSTLPKSNNSFFYPSVSASTVVTDLLKELNVVESTGVLSYAKIRGAWAQVGKDAPTHVLQTTLGTYINDFTINPRGFITNINDYYGNPNLKPEFTNSYEVGADVRFFNNRLNLDVTWYKTKSDDQILGTRTPPSSGSFLAYLNGGSIQNKGWEAIVNIQPIKKQNFSWNFDVNFSTNKSKVLSLPGSLDRVELSDAWVVDDAAQGAAYLNGSLFGINGRSWKKNDQGQYLLDNNGRPQISSVLSQVGDRNPDWIGGITNNFKYKDFGLSFMWDFRQGGDVFNATAVTLVKSGLSPFTLDRGTTVIPGIIESTGVENNKAINLDQDYYQTLYAANATNFVEDGSWVRLRYVSLTYAAPQSLVNQLKLKNLQFTLTGRNLLLFSNYSGVDPEVSGSGAGVGGSGSFGFDNLGLPATRGFDFGFKFSF</sequence>
<dbReference type="InterPro" id="IPR037066">
    <property type="entry name" value="Plug_dom_sf"/>
</dbReference>
<dbReference type="SUPFAM" id="SSF56935">
    <property type="entry name" value="Porins"/>
    <property type="match status" value="1"/>
</dbReference>
<keyword evidence="3 10" id="KW-1134">Transmembrane beta strand</keyword>
<evidence type="ECO:0000313" key="15">
    <source>
        <dbReference type="EMBL" id="MCA5005708.1"/>
    </source>
</evidence>
<evidence type="ECO:0000256" key="1">
    <source>
        <dbReference type="ARBA" id="ARBA00004571"/>
    </source>
</evidence>
<evidence type="ECO:0000313" key="16">
    <source>
        <dbReference type="Proteomes" id="UP001165302"/>
    </source>
</evidence>
<dbReference type="InterPro" id="IPR039426">
    <property type="entry name" value="TonB-dep_rcpt-like"/>
</dbReference>
<feature type="signal peptide" evidence="12">
    <location>
        <begin position="1"/>
        <end position="21"/>
    </location>
</feature>
<dbReference type="Pfam" id="PF13715">
    <property type="entry name" value="CarbopepD_reg_2"/>
    <property type="match status" value="1"/>
</dbReference>
<feature type="chain" id="PRO_5045286741" evidence="12">
    <location>
        <begin position="22"/>
        <end position="1014"/>
    </location>
</feature>
<dbReference type="PANTHER" id="PTHR30069:SF29">
    <property type="entry name" value="HEMOGLOBIN AND HEMOGLOBIN-HAPTOGLOBIN-BINDING PROTEIN 1-RELATED"/>
    <property type="match status" value="1"/>
</dbReference>
<organism evidence="15 16">
    <name type="scientific">Sphingobacterium bovistauri</name>
    <dbReference type="NCBI Taxonomy" id="2781959"/>
    <lineage>
        <taxon>Bacteria</taxon>
        <taxon>Pseudomonadati</taxon>
        <taxon>Bacteroidota</taxon>
        <taxon>Sphingobacteriia</taxon>
        <taxon>Sphingobacteriales</taxon>
        <taxon>Sphingobacteriaceae</taxon>
        <taxon>Sphingobacterium</taxon>
    </lineage>
</organism>
<evidence type="ECO:0000256" key="8">
    <source>
        <dbReference type="ARBA" id="ARBA00023170"/>
    </source>
</evidence>
<keyword evidence="2 10" id="KW-0813">Transport</keyword>
<dbReference type="InterPro" id="IPR012910">
    <property type="entry name" value="Plug_dom"/>
</dbReference>
<keyword evidence="9 10" id="KW-0998">Cell outer membrane</keyword>
<dbReference type="Gene3D" id="2.60.40.1120">
    <property type="entry name" value="Carboxypeptidase-like, regulatory domain"/>
    <property type="match status" value="1"/>
</dbReference>
<dbReference type="PROSITE" id="PS52016">
    <property type="entry name" value="TONB_DEPENDENT_REC_3"/>
    <property type="match status" value="1"/>
</dbReference>
<dbReference type="Proteomes" id="UP001165302">
    <property type="component" value="Unassembled WGS sequence"/>
</dbReference>
<evidence type="ECO:0000259" key="13">
    <source>
        <dbReference type="Pfam" id="PF00593"/>
    </source>
</evidence>
<evidence type="ECO:0000256" key="12">
    <source>
        <dbReference type="SAM" id="SignalP"/>
    </source>
</evidence>
<comment type="subcellular location">
    <subcellularLocation>
        <location evidence="1 10">Cell outer membrane</location>
        <topology evidence="1 10">Multi-pass membrane protein</topology>
    </subcellularLocation>
</comment>
<dbReference type="Pfam" id="PF00593">
    <property type="entry name" value="TonB_dep_Rec_b-barrel"/>
    <property type="match status" value="1"/>
</dbReference>
<dbReference type="InterPro" id="IPR023997">
    <property type="entry name" value="TonB-dep_OMP_SusC/RagA_CS"/>
</dbReference>
<evidence type="ECO:0000256" key="3">
    <source>
        <dbReference type="ARBA" id="ARBA00022452"/>
    </source>
</evidence>
<evidence type="ECO:0000256" key="4">
    <source>
        <dbReference type="ARBA" id="ARBA00022692"/>
    </source>
</evidence>
<protein>
    <submittedName>
        <fullName evidence="15">SusC/RagA family TonB-linked outer membrane protein</fullName>
    </submittedName>
</protein>
<dbReference type="InterPro" id="IPR036942">
    <property type="entry name" value="Beta-barrel_TonB_sf"/>
</dbReference>
<comment type="similarity">
    <text evidence="10 11">Belongs to the TonB-dependent receptor family.</text>
</comment>
<evidence type="ECO:0000256" key="7">
    <source>
        <dbReference type="ARBA" id="ARBA00023136"/>
    </source>
</evidence>
<keyword evidence="8" id="KW-0675">Receptor</keyword>
<comment type="caution">
    <text evidence="15">The sequence shown here is derived from an EMBL/GenBank/DDBJ whole genome shotgun (WGS) entry which is preliminary data.</text>
</comment>
<dbReference type="Gene3D" id="2.40.170.20">
    <property type="entry name" value="TonB-dependent receptor, beta-barrel domain"/>
    <property type="match status" value="1"/>
</dbReference>
<evidence type="ECO:0000256" key="2">
    <source>
        <dbReference type="ARBA" id="ARBA00022448"/>
    </source>
</evidence>
<gene>
    <name evidence="15" type="ORF">IPZ78_11145</name>
</gene>
<dbReference type="RefSeq" id="WP_225553700.1">
    <property type="nucleotide sequence ID" value="NZ_JADEYP010000020.1"/>
</dbReference>
<dbReference type="InterPro" id="IPR008969">
    <property type="entry name" value="CarboxyPept-like_regulatory"/>
</dbReference>
<evidence type="ECO:0000256" key="5">
    <source>
        <dbReference type="ARBA" id="ARBA00022729"/>
    </source>
</evidence>
<accession>A0ABS7Z684</accession>
<name>A0ABS7Z684_9SPHI</name>
<evidence type="ECO:0000256" key="10">
    <source>
        <dbReference type="PROSITE-ProRule" id="PRU01360"/>
    </source>
</evidence>
<proteinExistence type="inferred from homology"/>
<dbReference type="NCBIfam" id="TIGR04057">
    <property type="entry name" value="SusC_RagA_signa"/>
    <property type="match status" value="1"/>
</dbReference>
<keyword evidence="6 11" id="KW-0798">TonB box</keyword>
<dbReference type="SUPFAM" id="SSF49464">
    <property type="entry name" value="Carboxypeptidase regulatory domain-like"/>
    <property type="match status" value="1"/>
</dbReference>
<dbReference type="Pfam" id="PF07715">
    <property type="entry name" value="Plug"/>
    <property type="match status" value="1"/>
</dbReference>
<dbReference type="InterPro" id="IPR023996">
    <property type="entry name" value="TonB-dep_OMP_SusC/RagA"/>
</dbReference>
<evidence type="ECO:0000256" key="6">
    <source>
        <dbReference type="ARBA" id="ARBA00023077"/>
    </source>
</evidence>
<dbReference type="EMBL" id="JADEYP010000020">
    <property type="protein sequence ID" value="MCA5005708.1"/>
    <property type="molecule type" value="Genomic_DNA"/>
</dbReference>
<feature type="domain" description="TonB-dependent receptor plug" evidence="14">
    <location>
        <begin position="116"/>
        <end position="240"/>
    </location>
</feature>
<dbReference type="PANTHER" id="PTHR30069">
    <property type="entry name" value="TONB-DEPENDENT OUTER MEMBRANE RECEPTOR"/>
    <property type="match status" value="1"/>
</dbReference>
<evidence type="ECO:0000259" key="14">
    <source>
        <dbReference type="Pfam" id="PF07715"/>
    </source>
</evidence>
<dbReference type="InterPro" id="IPR000531">
    <property type="entry name" value="Beta-barrel_TonB"/>
</dbReference>
<evidence type="ECO:0000256" key="11">
    <source>
        <dbReference type="RuleBase" id="RU003357"/>
    </source>
</evidence>
<feature type="domain" description="TonB-dependent receptor-like beta-barrel" evidence="13">
    <location>
        <begin position="396"/>
        <end position="764"/>
    </location>
</feature>
<keyword evidence="4 10" id="KW-0812">Transmembrane</keyword>
<keyword evidence="5 12" id="KW-0732">Signal</keyword>